<reference evidence="1" key="3">
    <citation type="submission" date="2025-09" db="UniProtKB">
        <authorList>
            <consortium name="Ensembl"/>
        </authorList>
    </citation>
    <scope>IDENTIFICATION</scope>
</reference>
<dbReference type="GO" id="GO:0003730">
    <property type="term" value="F:mRNA 3'-UTR binding"/>
    <property type="evidence" value="ECO:0007669"/>
    <property type="project" value="TreeGrafter"/>
</dbReference>
<dbReference type="GO" id="GO:1990904">
    <property type="term" value="C:ribonucleoprotein complex"/>
    <property type="evidence" value="ECO:0007669"/>
    <property type="project" value="TreeGrafter"/>
</dbReference>
<dbReference type="GO" id="GO:0043021">
    <property type="term" value="F:ribonucleoprotein complex binding"/>
    <property type="evidence" value="ECO:0007669"/>
    <property type="project" value="TreeGrafter"/>
</dbReference>
<protein>
    <submittedName>
        <fullName evidence="1">SECIS binding protein 2</fullName>
    </submittedName>
</protein>
<dbReference type="GeneTree" id="ENSGT00490000043356"/>
<sequence>MASEGRREPAAEGIKLSADVKPFVPKFAGLNVGWSESSEARVFPSCAATPYYPCVQELAVPDYHVNVFRATGEDAPHPRRKCTAQLNCVAHEKLKIQLSFFSSIFIWLFGAEKIWRLHCIY</sequence>
<dbReference type="GO" id="GO:0001514">
    <property type="term" value="P:selenocysteine incorporation"/>
    <property type="evidence" value="ECO:0007669"/>
    <property type="project" value="TreeGrafter"/>
</dbReference>
<gene>
    <name evidence="1" type="primary">SECISBP2</name>
</gene>
<reference evidence="1" key="2">
    <citation type="submission" date="2025-08" db="UniProtKB">
        <authorList>
            <consortium name="Ensembl"/>
        </authorList>
    </citation>
    <scope>IDENTIFICATION</scope>
</reference>
<dbReference type="GO" id="GO:0005739">
    <property type="term" value="C:mitochondrion"/>
    <property type="evidence" value="ECO:0007669"/>
    <property type="project" value="TreeGrafter"/>
</dbReference>
<name>A0A8C0AF79_BOSMU</name>
<dbReference type="AlphaFoldDB" id="A0A8C0AF79"/>
<evidence type="ECO:0000313" key="1">
    <source>
        <dbReference type="Ensembl" id="ENSBGRP00000029478.1"/>
    </source>
</evidence>
<evidence type="ECO:0000313" key="2">
    <source>
        <dbReference type="Proteomes" id="UP000694520"/>
    </source>
</evidence>
<dbReference type="GO" id="GO:0035368">
    <property type="term" value="F:selenocysteine insertion sequence binding"/>
    <property type="evidence" value="ECO:0007669"/>
    <property type="project" value="InterPro"/>
</dbReference>
<dbReference type="PANTHER" id="PTHR13284">
    <property type="entry name" value="GH01354P"/>
    <property type="match status" value="1"/>
</dbReference>
<dbReference type="InterPro" id="IPR040051">
    <property type="entry name" value="SECISBP2"/>
</dbReference>
<dbReference type="Ensembl" id="ENSBGRT00000034132.1">
    <property type="protein sequence ID" value="ENSBGRP00000029478.1"/>
    <property type="gene ID" value="ENSBGRG00000018399.1"/>
</dbReference>
<accession>A0A8C0AF79</accession>
<dbReference type="Proteomes" id="UP000694520">
    <property type="component" value="Chromosome 7"/>
</dbReference>
<keyword evidence="2" id="KW-1185">Reference proteome</keyword>
<organism evidence="1 2">
    <name type="scientific">Bos mutus grunniens</name>
    <name type="common">Wild yak</name>
    <name type="synonym">Bos grunniens</name>
    <dbReference type="NCBI Taxonomy" id="30521"/>
    <lineage>
        <taxon>Eukaryota</taxon>
        <taxon>Metazoa</taxon>
        <taxon>Chordata</taxon>
        <taxon>Craniata</taxon>
        <taxon>Vertebrata</taxon>
        <taxon>Euteleostomi</taxon>
        <taxon>Mammalia</taxon>
        <taxon>Eutheria</taxon>
        <taxon>Laurasiatheria</taxon>
        <taxon>Artiodactyla</taxon>
        <taxon>Ruminantia</taxon>
        <taxon>Pecora</taxon>
        <taxon>Bovidae</taxon>
        <taxon>Bovinae</taxon>
        <taxon>Bos</taxon>
    </lineage>
</organism>
<dbReference type="PANTHER" id="PTHR13284:SF9">
    <property type="entry name" value="SELENOCYSTEINE INSERTION SEQUENCE-BINDING PROTEIN 2"/>
    <property type="match status" value="1"/>
</dbReference>
<reference evidence="1" key="1">
    <citation type="submission" date="2019-05" db="EMBL/GenBank/DDBJ databases">
        <authorList>
            <person name="Zhang S."/>
            <person name="Liu J."/>
        </authorList>
    </citation>
    <scope>NUCLEOTIDE SEQUENCE [LARGE SCALE GENOMIC DNA]</scope>
</reference>
<proteinExistence type="predicted"/>